<evidence type="ECO:0000313" key="1">
    <source>
        <dbReference type="EMBL" id="KAF9485641.1"/>
    </source>
</evidence>
<dbReference type="AlphaFoldDB" id="A0A9P5ZGV0"/>
<evidence type="ECO:0000313" key="2">
    <source>
        <dbReference type="Proteomes" id="UP000807469"/>
    </source>
</evidence>
<name>A0A9P5ZGV0_9AGAR</name>
<reference evidence="1" key="1">
    <citation type="submission" date="2020-11" db="EMBL/GenBank/DDBJ databases">
        <authorList>
            <consortium name="DOE Joint Genome Institute"/>
            <person name="Ahrendt S."/>
            <person name="Riley R."/>
            <person name="Andreopoulos W."/>
            <person name="Labutti K."/>
            <person name="Pangilinan J."/>
            <person name="Ruiz-Duenas F.J."/>
            <person name="Barrasa J.M."/>
            <person name="Sanchez-Garcia M."/>
            <person name="Camarero S."/>
            <person name="Miyauchi S."/>
            <person name="Serrano A."/>
            <person name="Linde D."/>
            <person name="Babiker R."/>
            <person name="Drula E."/>
            <person name="Ayuso-Fernandez I."/>
            <person name="Pacheco R."/>
            <person name="Padilla G."/>
            <person name="Ferreira P."/>
            <person name="Barriuso J."/>
            <person name="Kellner H."/>
            <person name="Castanera R."/>
            <person name="Alfaro M."/>
            <person name="Ramirez L."/>
            <person name="Pisabarro A.G."/>
            <person name="Kuo A."/>
            <person name="Tritt A."/>
            <person name="Lipzen A."/>
            <person name="He G."/>
            <person name="Yan M."/>
            <person name="Ng V."/>
            <person name="Cullen D."/>
            <person name="Martin F."/>
            <person name="Rosso M.-N."/>
            <person name="Henrissat B."/>
            <person name="Hibbett D."/>
            <person name="Martinez A.T."/>
            <person name="Grigoriev I.V."/>
        </authorList>
    </citation>
    <scope>NUCLEOTIDE SEQUENCE</scope>
    <source>
        <strain evidence="1">CIRM-BRFM 674</strain>
    </source>
</reference>
<dbReference type="Proteomes" id="UP000807469">
    <property type="component" value="Unassembled WGS sequence"/>
</dbReference>
<gene>
    <name evidence="1" type="ORF">BDN70DRAFT_870939</name>
</gene>
<dbReference type="EMBL" id="MU155134">
    <property type="protein sequence ID" value="KAF9485641.1"/>
    <property type="molecule type" value="Genomic_DNA"/>
</dbReference>
<sequence length="570" mass="64024">MQDEEDFLWDCTFVHRRVVKLKSAPFQDVLSTSSWPMDEENRSFDGLPTTPVSIYHTGDLLPLPFLSIDIQARPICNHKIVSVWHERGQRIYKFFDSIGLKWTTIDVVRFILVEPLKETGKPGSLFLWVGVIPQSLSKRDAGAAAVRCKEILADYEISNVEIAFRESVFTRSIRVGPQLLDPLYNIALGADEDVALYSGVNPTDGVHIPFTPALGLQIAPRAIPHTEGTGCLYLRQGGEHDRVLLLTARHVVLPLKYGNDLYDRINYRETTRRLEVIQLGSKAFQAAFDSILCRIAHQNYMIFESSHDIEELGEGNDETTVNKREAAKVVIAKRERLREKIIEFHTRIARFWGSNLLRVLGQVLYAPPISVGNDDNTPYSEDWAVVELDDEKIDWNTFPGNAIHLGRDITPDDFEMHPDEELRATKFRYPDGLMHLQGTLKEGELRSIAMPDANDEEYILLVKNGTSTGPTMGRASGVESFVREYGKDGNHSTFMAIAVYPYEFVPFSAAGDSGAVVADANTKRIVGMLIGGAGKPNRNEVDVSYVTPYHSVEKSIKKIFPDSYLYPTTS</sequence>
<proteinExistence type="predicted"/>
<organism evidence="1 2">
    <name type="scientific">Pholiota conissans</name>
    <dbReference type="NCBI Taxonomy" id="109636"/>
    <lineage>
        <taxon>Eukaryota</taxon>
        <taxon>Fungi</taxon>
        <taxon>Dikarya</taxon>
        <taxon>Basidiomycota</taxon>
        <taxon>Agaricomycotina</taxon>
        <taxon>Agaricomycetes</taxon>
        <taxon>Agaricomycetidae</taxon>
        <taxon>Agaricales</taxon>
        <taxon>Agaricineae</taxon>
        <taxon>Strophariaceae</taxon>
        <taxon>Pholiota</taxon>
    </lineage>
</organism>
<accession>A0A9P5ZGV0</accession>
<dbReference type="OrthoDB" id="5424209at2759"/>
<comment type="caution">
    <text evidence="1">The sequence shown here is derived from an EMBL/GenBank/DDBJ whole genome shotgun (WGS) entry which is preliminary data.</text>
</comment>
<keyword evidence="2" id="KW-1185">Reference proteome</keyword>
<protein>
    <submittedName>
        <fullName evidence="1">Uncharacterized protein</fullName>
    </submittedName>
</protein>